<keyword evidence="3" id="KW-1185">Reference proteome</keyword>
<dbReference type="Pfam" id="PF23549">
    <property type="entry name" value="Zn_ribbon_GRF_2"/>
    <property type="match status" value="1"/>
</dbReference>
<feature type="domain" description="GRF-like zinc ribbon" evidence="1">
    <location>
        <begin position="13"/>
        <end position="57"/>
    </location>
</feature>
<sequence>MDPEASHWAIRNAPLCLSCKRPTTERTAQRGNRLGHSGRPYFKCESCNRFSCFGDMRGIHLNNPVCYCEGYLFSRRQIAGWDSQQKVPGAIHYVCAVGKCDFFEYCRDNDGHILYHTNLPEDPRSMGF</sequence>
<organism evidence="2 3">
    <name type="scientific">Aspergillus phoenicis ATCC 13157</name>
    <dbReference type="NCBI Taxonomy" id="1353007"/>
    <lineage>
        <taxon>Eukaryota</taxon>
        <taxon>Fungi</taxon>
        <taxon>Dikarya</taxon>
        <taxon>Ascomycota</taxon>
        <taxon>Pezizomycotina</taxon>
        <taxon>Eurotiomycetes</taxon>
        <taxon>Eurotiomycetidae</taxon>
        <taxon>Eurotiales</taxon>
        <taxon>Aspergillaceae</taxon>
        <taxon>Aspergillus</taxon>
    </lineage>
</organism>
<name>A0A370PJL6_ASPPH</name>
<dbReference type="Proteomes" id="UP000254937">
    <property type="component" value="Unassembled WGS sequence"/>
</dbReference>
<gene>
    <name evidence="2" type="ORF">M752DRAFT_15638</name>
</gene>
<protein>
    <recommendedName>
        <fullName evidence="1">GRF-like zinc ribbon domain-containing protein</fullName>
    </recommendedName>
</protein>
<reference evidence="2 3" key="1">
    <citation type="submission" date="2018-07" db="EMBL/GenBank/DDBJ databases">
        <title>Section-level genome sequencing of Aspergillus section Nigri to investigate inter- and intra-species variation.</title>
        <authorList>
            <consortium name="DOE Joint Genome Institute"/>
            <person name="Vesth T.C."/>
            <person name="Nybo J.L."/>
            <person name="Theobald S."/>
            <person name="Frisvad J.C."/>
            <person name="Larsen T.O."/>
            <person name="Nielsen K.F."/>
            <person name="Hoof J.B."/>
            <person name="Brandl J."/>
            <person name="Salamov A."/>
            <person name="Riley R."/>
            <person name="Gladden J.M."/>
            <person name="Phatale P."/>
            <person name="Nielsen M.T."/>
            <person name="Lyhne E.K."/>
            <person name="Kogle M.E."/>
            <person name="Strasser K."/>
            <person name="McDonnell E."/>
            <person name="Barry K."/>
            <person name="Clum A."/>
            <person name="Chen C."/>
            <person name="Nolan M."/>
            <person name="Sandor L."/>
            <person name="Kuo A."/>
            <person name="Lipzen A."/>
            <person name="Hainaut M."/>
            <person name="Drula E."/>
            <person name="Tsang A."/>
            <person name="Magnuson J.K."/>
            <person name="Henrissat B."/>
            <person name="Wiebenga A."/>
            <person name="Simmons B.A."/>
            <person name="Makela M.R."/>
            <person name="De vries R.P."/>
            <person name="Grigoriev I.V."/>
            <person name="Mortensen U.H."/>
            <person name="Baker S.E."/>
            <person name="Andersen M.R."/>
        </authorList>
    </citation>
    <scope>NUCLEOTIDE SEQUENCE [LARGE SCALE GENOMIC DNA]</scope>
    <source>
        <strain evidence="2 3">ATCC 13157</strain>
    </source>
</reference>
<evidence type="ECO:0000313" key="3">
    <source>
        <dbReference type="Proteomes" id="UP000254937"/>
    </source>
</evidence>
<dbReference type="InterPro" id="IPR056444">
    <property type="entry name" value="Zn_ribbon_GRF_2"/>
</dbReference>
<proteinExistence type="predicted"/>
<accession>A0A370PJL6</accession>
<evidence type="ECO:0000259" key="1">
    <source>
        <dbReference type="Pfam" id="PF23549"/>
    </source>
</evidence>
<evidence type="ECO:0000313" key="2">
    <source>
        <dbReference type="EMBL" id="RDK42382.1"/>
    </source>
</evidence>
<dbReference type="AlphaFoldDB" id="A0A370PJL6"/>
<dbReference type="EMBL" id="KZ851853">
    <property type="protein sequence ID" value="RDK42382.1"/>
    <property type="molecule type" value="Genomic_DNA"/>
</dbReference>